<accession>A0A7X8GZE9</accession>
<comment type="caution">
    <text evidence="4">The sequence shown here is derived from an EMBL/GenBank/DDBJ whole genome shotgun (WGS) entry which is preliminary data.</text>
</comment>
<dbReference type="InterPro" id="IPR001296">
    <property type="entry name" value="Glyco_trans_1"/>
</dbReference>
<gene>
    <name evidence="4" type="ORF">GX355_00740</name>
</gene>
<organism evidence="4 5">
    <name type="scientific">Globicatella sulfidifaciens</name>
    <dbReference type="NCBI Taxonomy" id="136093"/>
    <lineage>
        <taxon>Bacteria</taxon>
        <taxon>Bacillati</taxon>
        <taxon>Bacillota</taxon>
        <taxon>Bacilli</taxon>
        <taxon>Lactobacillales</taxon>
        <taxon>Aerococcaceae</taxon>
        <taxon>Globicatella</taxon>
    </lineage>
</organism>
<protein>
    <submittedName>
        <fullName evidence="4">Glycosyltransferase family 4 protein</fullName>
    </submittedName>
</protein>
<sequence length="388" mass="43733">MIIATVHDAAFHEENGIYYCHSIDYNLLTDLMKYFEQVNIVVRRGVKKPGYVKVDFSNINVYFVDAITTPSKFMGGAFNTYKVIRNVVLKSDLVYCRGINGIIAQYIAKKKGITDLVYLGGCIYDSMKHNGSFYKKIMAKIAFKTYQTSIKKSSNVIYVSRYLEDKYPTDGKAFTWSGVKINPSTNEIINNRNKRILNDKKEITIGLIGYVNNDIKGVDTAIIALRDLDKRYKLKILGAGNHDRYDRLTQELNLTDRVTFCGVLTGGGQVLSWLDGIDIYIQPSLTEGLPKATLEAMSRGCPVIASRAGGLSDIVSSEYLHEAKDADKLSKLLRQISSSEEEMLKLSKHSFKVAEQYSQYSMKKAFDSIMIEVTDQAKRAKETNNKTE</sequence>
<dbReference type="AlphaFoldDB" id="A0A7X8GZE9"/>
<dbReference type="CDD" id="cd03801">
    <property type="entry name" value="GT4_PimA-like"/>
    <property type="match status" value="1"/>
</dbReference>
<dbReference type="RefSeq" id="WP_276645763.1">
    <property type="nucleotide sequence ID" value="NZ_JAAYSM010000020.1"/>
</dbReference>
<evidence type="ECO:0000256" key="1">
    <source>
        <dbReference type="ARBA" id="ARBA00022676"/>
    </source>
</evidence>
<reference evidence="4 5" key="1">
    <citation type="journal article" date="2020" name="Biotechnol. Biofuels">
        <title>New insights from the biogas microbiome by comprehensive genome-resolved metagenomics of nearly 1600 species originating from multiple anaerobic digesters.</title>
        <authorList>
            <person name="Campanaro S."/>
            <person name="Treu L."/>
            <person name="Rodriguez-R L.M."/>
            <person name="Kovalovszki A."/>
            <person name="Ziels R.M."/>
            <person name="Maus I."/>
            <person name="Zhu X."/>
            <person name="Kougias P.G."/>
            <person name="Basile A."/>
            <person name="Luo G."/>
            <person name="Schluter A."/>
            <person name="Konstantinidis K.T."/>
            <person name="Angelidaki I."/>
        </authorList>
    </citation>
    <scope>NUCLEOTIDE SEQUENCE [LARGE SCALE GENOMIC DNA]</scope>
    <source>
        <strain evidence="4">AS23ysBPME_34</strain>
    </source>
</reference>
<dbReference type="Pfam" id="PF00534">
    <property type="entry name" value="Glycos_transf_1"/>
    <property type="match status" value="1"/>
</dbReference>
<evidence type="ECO:0000313" key="5">
    <source>
        <dbReference type="Proteomes" id="UP000541058"/>
    </source>
</evidence>
<dbReference type="SUPFAM" id="SSF53756">
    <property type="entry name" value="UDP-Glycosyltransferase/glycogen phosphorylase"/>
    <property type="match status" value="1"/>
</dbReference>
<dbReference type="Gene3D" id="3.40.50.2000">
    <property type="entry name" value="Glycogen Phosphorylase B"/>
    <property type="match status" value="2"/>
</dbReference>
<evidence type="ECO:0000313" key="4">
    <source>
        <dbReference type="EMBL" id="NLJ17366.1"/>
    </source>
</evidence>
<name>A0A7X8GZE9_9LACT</name>
<evidence type="ECO:0000256" key="2">
    <source>
        <dbReference type="ARBA" id="ARBA00022679"/>
    </source>
</evidence>
<keyword evidence="2 4" id="KW-0808">Transferase</keyword>
<dbReference type="GO" id="GO:0016757">
    <property type="term" value="F:glycosyltransferase activity"/>
    <property type="evidence" value="ECO:0007669"/>
    <property type="project" value="UniProtKB-KW"/>
</dbReference>
<dbReference type="PANTHER" id="PTHR12526:SF629">
    <property type="entry name" value="TEICHURONIC ACID BIOSYNTHESIS GLYCOSYLTRANSFERASE TUAH-RELATED"/>
    <property type="match status" value="1"/>
</dbReference>
<keyword evidence="1" id="KW-0328">Glycosyltransferase</keyword>
<dbReference type="Proteomes" id="UP000541058">
    <property type="component" value="Unassembled WGS sequence"/>
</dbReference>
<proteinExistence type="predicted"/>
<evidence type="ECO:0000259" key="3">
    <source>
        <dbReference type="Pfam" id="PF00534"/>
    </source>
</evidence>
<feature type="domain" description="Glycosyl transferase family 1" evidence="3">
    <location>
        <begin position="195"/>
        <end position="350"/>
    </location>
</feature>
<dbReference type="EMBL" id="JAAYSM010000020">
    <property type="protein sequence ID" value="NLJ17366.1"/>
    <property type="molecule type" value="Genomic_DNA"/>
</dbReference>
<dbReference type="PANTHER" id="PTHR12526">
    <property type="entry name" value="GLYCOSYLTRANSFERASE"/>
    <property type="match status" value="1"/>
</dbReference>